<keyword evidence="4" id="KW-0411">Iron-sulfur</keyword>
<evidence type="ECO:0000313" key="6">
    <source>
        <dbReference type="EMBL" id="THF73096.1"/>
    </source>
</evidence>
<dbReference type="Proteomes" id="UP000310636">
    <property type="component" value="Unassembled WGS sequence"/>
</dbReference>
<dbReference type="SUPFAM" id="SSF50022">
    <property type="entry name" value="ISP domain"/>
    <property type="match status" value="1"/>
</dbReference>
<keyword evidence="2" id="KW-0479">Metal-binding</keyword>
<reference evidence="6 7" key="1">
    <citation type="submission" date="2019-04" db="EMBL/GenBank/DDBJ databases">
        <title>Cohnella sp. nov. isolated from preserved vegetables.</title>
        <authorList>
            <person name="Lin S.-Y."/>
            <person name="Hung M.-H."/>
            <person name="Young C.-C."/>
        </authorList>
    </citation>
    <scope>NUCLEOTIDE SEQUENCE [LARGE SCALE GENOMIC DNA]</scope>
    <source>
        <strain evidence="6 7">CC-MHH1044</strain>
    </source>
</reference>
<evidence type="ECO:0000259" key="5">
    <source>
        <dbReference type="PROSITE" id="PS51296"/>
    </source>
</evidence>
<evidence type="ECO:0000256" key="3">
    <source>
        <dbReference type="ARBA" id="ARBA00023004"/>
    </source>
</evidence>
<name>A0A4S4BFI9_9BACL</name>
<gene>
    <name evidence="6" type="ORF">E6C55_30720</name>
</gene>
<comment type="caution">
    <text evidence="6">The sequence shown here is derived from an EMBL/GenBank/DDBJ whole genome shotgun (WGS) entry which is preliminary data.</text>
</comment>
<dbReference type="OrthoDB" id="2614894at2"/>
<evidence type="ECO:0000256" key="1">
    <source>
        <dbReference type="ARBA" id="ARBA00022714"/>
    </source>
</evidence>
<dbReference type="AlphaFoldDB" id="A0A4S4BFI9"/>
<dbReference type="EMBL" id="SSOB01000063">
    <property type="protein sequence ID" value="THF73096.1"/>
    <property type="molecule type" value="Genomic_DNA"/>
</dbReference>
<dbReference type="InterPro" id="IPR017941">
    <property type="entry name" value="Rieske_2Fe-2S"/>
</dbReference>
<organism evidence="6 7">
    <name type="scientific">Cohnella fermenti</name>
    <dbReference type="NCBI Taxonomy" id="2565925"/>
    <lineage>
        <taxon>Bacteria</taxon>
        <taxon>Bacillati</taxon>
        <taxon>Bacillota</taxon>
        <taxon>Bacilli</taxon>
        <taxon>Bacillales</taxon>
        <taxon>Paenibacillaceae</taxon>
        <taxon>Cohnella</taxon>
    </lineage>
</organism>
<dbReference type="GO" id="GO:0004497">
    <property type="term" value="F:monooxygenase activity"/>
    <property type="evidence" value="ECO:0007669"/>
    <property type="project" value="UniProtKB-ARBA"/>
</dbReference>
<accession>A0A4S4BFI9</accession>
<evidence type="ECO:0000256" key="2">
    <source>
        <dbReference type="ARBA" id="ARBA00022723"/>
    </source>
</evidence>
<dbReference type="RefSeq" id="WP_136373663.1">
    <property type="nucleotide sequence ID" value="NZ_SSOB01000063.1"/>
</dbReference>
<dbReference type="GO" id="GO:0016705">
    <property type="term" value="F:oxidoreductase activity, acting on paired donors, with incorporation or reduction of molecular oxygen"/>
    <property type="evidence" value="ECO:0007669"/>
    <property type="project" value="UniProtKB-ARBA"/>
</dbReference>
<dbReference type="PROSITE" id="PS51296">
    <property type="entry name" value="RIESKE"/>
    <property type="match status" value="1"/>
</dbReference>
<keyword evidence="7" id="KW-1185">Reference proteome</keyword>
<dbReference type="InterPro" id="IPR036922">
    <property type="entry name" value="Rieske_2Fe-2S_sf"/>
</dbReference>
<dbReference type="GO" id="GO:0051537">
    <property type="term" value="F:2 iron, 2 sulfur cluster binding"/>
    <property type="evidence" value="ECO:0007669"/>
    <property type="project" value="UniProtKB-KW"/>
</dbReference>
<dbReference type="Gene3D" id="2.102.10.10">
    <property type="entry name" value="Rieske [2Fe-2S] iron-sulphur domain"/>
    <property type="match status" value="1"/>
</dbReference>
<keyword evidence="3" id="KW-0408">Iron</keyword>
<proteinExistence type="predicted"/>
<evidence type="ECO:0000256" key="4">
    <source>
        <dbReference type="ARBA" id="ARBA00023014"/>
    </source>
</evidence>
<dbReference type="Pfam" id="PF00355">
    <property type="entry name" value="Rieske"/>
    <property type="match status" value="1"/>
</dbReference>
<sequence length="99" mass="11304">MTKFPLGPVALYTSFPTEVNVDCVPYWLVREGEGGYRLLLALCPHAGGEIRWTGEQFLCPLHFWTFDEHGGCLNVRDERLVRRDVELKDGILYAVGDNY</sequence>
<dbReference type="GO" id="GO:0046872">
    <property type="term" value="F:metal ion binding"/>
    <property type="evidence" value="ECO:0007669"/>
    <property type="project" value="UniProtKB-KW"/>
</dbReference>
<protein>
    <submittedName>
        <fullName evidence="6">Rieske (2Fe-2S) protein</fullName>
    </submittedName>
</protein>
<keyword evidence="1" id="KW-0001">2Fe-2S</keyword>
<evidence type="ECO:0000313" key="7">
    <source>
        <dbReference type="Proteomes" id="UP000310636"/>
    </source>
</evidence>
<feature type="domain" description="Rieske" evidence="5">
    <location>
        <begin position="3"/>
        <end position="94"/>
    </location>
</feature>